<keyword evidence="2" id="KW-1185">Reference proteome</keyword>
<dbReference type="EMBL" id="BSYB01000014">
    <property type="protein sequence ID" value="GMG45277.1"/>
    <property type="molecule type" value="Genomic_DNA"/>
</dbReference>
<gene>
    <name evidence="1" type="ORF">Aory05_000416100</name>
</gene>
<reference evidence="1" key="1">
    <citation type="submission" date="2023-04" db="EMBL/GenBank/DDBJ databases">
        <title>Aspergillus oryzae var. brunneus NBRC 4377.</title>
        <authorList>
            <person name="Ichikawa N."/>
            <person name="Sato H."/>
            <person name="Tonouchi N."/>
        </authorList>
    </citation>
    <scope>NUCLEOTIDE SEQUENCE</scope>
    <source>
        <strain evidence="1">NBRC 4377</strain>
    </source>
</reference>
<organism evidence="1 2">
    <name type="scientific">Aspergillus oryzae var. brunneus</name>
    <dbReference type="NCBI Taxonomy" id="332754"/>
    <lineage>
        <taxon>Eukaryota</taxon>
        <taxon>Fungi</taxon>
        <taxon>Dikarya</taxon>
        <taxon>Ascomycota</taxon>
        <taxon>Pezizomycotina</taxon>
        <taxon>Eurotiomycetes</taxon>
        <taxon>Eurotiomycetidae</taxon>
        <taxon>Eurotiales</taxon>
        <taxon>Aspergillaceae</taxon>
        <taxon>Aspergillus</taxon>
        <taxon>Aspergillus subgen. Circumdati</taxon>
    </lineage>
</organism>
<comment type="caution">
    <text evidence="1">The sequence shown here is derived from an EMBL/GenBank/DDBJ whole genome shotgun (WGS) entry which is preliminary data.</text>
</comment>
<proteinExistence type="predicted"/>
<protein>
    <submittedName>
        <fullName evidence="1">Unnamed protein product</fullName>
    </submittedName>
</protein>
<evidence type="ECO:0000313" key="1">
    <source>
        <dbReference type="EMBL" id="GMG45277.1"/>
    </source>
</evidence>
<dbReference type="Proteomes" id="UP001165189">
    <property type="component" value="Unassembled WGS sequence"/>
</dbReference>
<evidence type="ECO:0000313" key="2">
    <source>
        <dbReference type="Proteomes" id="UP001165189"/>
    </source>
</evidence>
<name>A0ABQ6KKZ3_ASPOZ</name>
<accession>A0ABQ6KKZ3</accession>
<sequence length="242" mass="23793">MGNLLLYDLELALASVGHNPLGDVLSKVSCSDVLARELRDDGGISLAEGTGAAEGVDLASTAEDGLALLVGGGIGGAEELSADGGLNRGIDVLESVTLSEDVATGADLEGVALNIVEVVVDGVEEGVALDLGHTAGGVVEVVTHHGDHVVGAVKVNTPVVVAVAGSGVVGATVDEGVGDGDTVVGLGTEDDVLTGDTGSGNMIDPDKVGLVQSDGITTPDILGVDVSDSNVSVLRLVSALDE</sequence>